<protein>
    <submittedName>
        <fullName evidence="1">Uncharacterized protein</fullName>
    </submittedName>
</protein>
<keyword evidence="2" id="KW-1185">Reference proteome</keyword>
<evidence type="ECO:0000313" key="1">
    <source>
        <dbReference type="EMBL" id="AUN33057.1"/>
    </source>
</evidence>
<reference evidence="1 2" key="1">
    <citation type="submission" date="2017-12" db="EMBL/GenBank/DDBJ databases">
        <title>Genomes of bacteria within cyanobacterial aggregates.</title>
        <authorList>
            <person name="Cai H."/>
        </authorList>
    </citation>
    <scope>NUCLEOTIDE SEQUENCE [LARGE SCALE GENOMIC DNA]</scope>
    <source>
        <strain evidence="1 2">TH16</strain>
        <plasmid evidence="1 2">unnamed1</plasmid>
    </source>
</reference>
<proteinExistence type="predicted"/>
<dbReference type="AlphaFoldDB" id="A0A2K9NIX7"/>
<sequence length="461" mass="49284">MTDRTRRPTIAVIGAGFSGSLVALHLLAAGPAAPRILLVERARGFGKGVAYSTQHGAHLLNVRAGNMSAFPDQPGHFLDWLRGRNETADPAGFVARATYGQYLQDMLSQAATRSDAVGRLVLVADDAVGLMPAAAGGFLVTTDVGRTYEVDGAVLAVGNFPPDPPPGVDKALLDTFRFQSDPWAPGALSRIGEKDGVLLLGTSLTMVDVALSLADQGHVGPILALSRRGLLPRRHGPAGHPATPQAAPVITPSLSASLRAVRAAVRAAMAEGRSWHGVIDSLRAATGPYWHALPVEARSRFLRHLRPWWDVHRHRLAPPVDERLRTMMAQGRLRVIAGKLERLRAGEIGELSLRLRRRGQRAAEELTVQHAVNCVGPGGDIAGTRDPLLRGLLDAGLVRPDPLRLGLDTDRDARLKNAEGQVVPGLYAMGPIMRGTLWEITAVPDIRVQAQKLAHSILAAT</sequence>
<dbReference type="InterPro" id="IPR038732">
    <property type="entry name" value="HpyO/CreE_NAD-binding"/>
</dbReference>
<dbReference type="PANTHER" id="PTHR40254:SF1">
    <property type="entry name" value="BLR0577 PROTEIN"/>
    <property type="match status" value="1"/>
</dbReference>
<dbReference type="EMBL" id="CP025613">
    <property type="protein sequence ID" value="AUN33057.1"/>
    <property type="molecule type" value="Genomic_DNA"/>
</dbReference>
<organism evidence="1 2">
    <name type="scientific">Niveispirillum cyanobacteriorum</name>
    <dbReference type="NCBI Taxonomy" id="1612173"/>
    <lineage>
        <taxon>Bacteria</taxon>
        <taxon>Pseudomonadati</taxon>
        <taxon>Pseudomonadota</taxon>
        <taxon>Alphaproteobacteria</taxon>
        <taxon>Rhodospirillales</taxon>
        <taxon>Azospirillaceae</taxon>
        <taxon>Niveispirillum</taxon>
    </lineage>
</organism>
<geneLocation type="plasmid" evidence="1 2">
    <name>unnamed1</name>
</geneLocation>
<dbReference type="InterPro" id="IPR052189">
    <property type="entry name" value="L-asp_N-monooxygenase_NS-form"/>
</dbReference>
<dbReference type="Pfam" id="PF13454">
    <property type="entry name" value="NAD_binding_9"/>
    <property type="match status" value="1"/>
</dbReference>
<name>A0A2K9NIX7_9PROT</name>
<dbReference type="OrthoDB" id="101972at2"/>
<accession>A0A2K9NIX7</accession>
<dbReference type="Proteomes" id="UP000234752">
    <property type="component" value="Plasmid unnamed1"/>
</dbReference>
<gene>
    <name evidence="1" type="ORF">C0V82_21860</name>
</gene>
<dbReference type="InterPro" id="IPR036188">
    <property type="entry name" value="FAD/NAD-bd_sf"/>
</dbReference>
<keyword evidence="1" id="KW-0614">Plasmid</keyword>
<evidence type="ECO:0000313" key="2">
    <source>
        <dbReference type="Proteomes" id="UP000234752"/>
    </source>
</evidence>
<dbReference type="RefSeq" id="WP_102114580.1">
    <property type="nucleotide sequence ID" value="NZ_BMGN01000001.1"/>
</dbReference>
<dbReference type="SUPFAM" id="SSF51905">
    <property type="entry name" value="FAD/NAD(P)-binding domain"/>
    <property type="match status" value="1"/>
</dbReference>
<dbReference type="KEGG" id="ncb:C0V82_21860"/>
<dbReference type="Gene3D" id="3.50.50.60">
    <property type="entry name" value="FAD/NAD(P)-binding domain"/>
    <property type="match status" value="1"/>
</dbReference>
<dbReference type="PANTHER" id="PTHR40254">
    <property type="entry name" value="BLR0577 PROTEIN"/>
    <property type="match status" value="1"/>
</dbReference>